<accession>A0A150KNJ2</accession>
<dbReference type="RefSeq" id="WP_066233619.1">
    <property type="nucleotide sequence ID" value="NZ_LQYN01000078.1"/>
</dbReference>
<name>A0A150KNJ2_9BACI</name>
<dbReference type="AlphaFoldDB" id="A0A150KNJ2"/>
<dbReference type="EMBL" id="LQYN01000078">
    <property type="protein sequence ID" value="KYC98619.1"/>
    <property type="molecule type" value="Genomic_DNA"/>
</dbReference>
<evidence type="ECO:0000313" key="1">
    <source>
        <dbReference type="EMBL" id="KYC98619.1"/>
    </source>
</evidence>
<proteinExistence type="predicted"/>
<dbReference type="PATRIC" id="fig|46224.3.peg.4038"/>
<sequence>MSEEELIIASNKINTYTYSYIDLQNSKTILLEDDYKNIIESAYNNIKYEKSSFIDNNKVFFGLLGLDEFIKDSKILKETCPSEEFYAILADNFGNVSIGYYQLFNILKGSIALSPYKEELEIQCNLVYEIAQEWTIIANMCLKGKIKENTETSSRIDKKLTVIYQLTEQFRESVLNNG</sequence>
<reference evidence="1 2" key="1">
    <citation type="submission" date="2016-01" db="EMBL/GenBank/DDBJ databases">
        <title>Genome Sequences of Twelve Sporeforming Bacillus Species Isolated from Foods.</title>
        <authorList>
            <person name="Berendsen E.M."/>
            <person name="Wells-Bennik M.H."/>
            <person name="Krawcyk A.O."/>
            <person name="De Jong A."/>
            <person name="Holsappel S."/>
            <person name="Eijlander R.T."/>
            <person name="Kuipers O.P."/>
        </authorList>
    </citation>
    <scope>NUCLEOTIDE SEQUENCE [LARGE SCALE GENOMIC DNA]</scope>
    <source>
        <strain evidence="1 2">B4102</strain>
    </source>
</reference>
<comment type="caution">
    <text evidence="1">The sequence shown here is derived from an EMBL/GenBank/DDBJ whole genome shotgun (WGS) entry which is preliminary data.</text>
</comment>
<evidence type="ECO:0000313" key="2">
    <source>
        <dbReference type="Proteomes" id="UP000075666"/>
    </source>
</evidence>
<dbReference type="Proteomes" id="UP000075666">
    <property type="component" value="Unassembled WGS sequence"/>
</dbReference>
<organism evidence="1 2">
    <name type="scientific">Heyndrickxia sporothermodurans</name>
    <dbReference type="NCBI Taxonomy" id="46224"/>
    <lineage>
        <taxon>Bacteria</taxon>
        <taxon>Bacillati</taxon>
        <taxon>Bacillota</taxon>
        <taxon>Bacilli</taxon>
        <taxon>Bacillales</taxon>
        <taxon>Bacillaceae</taxon>
        <taxon>Heyndrickxia</taxon>
    </lineage>
</organism>
<protein>
    <submittedName>
        <fullName evidence="1">Uncharacterized protein</fullName>
    </submittedName>
</protein>
<gene>
    <name evidence="1" type="ORF">B4102_3496</name>
</gene>
<keyword evidence="2" id="KW-1185">Reference proteome</keyword>